<keyword evidence="1" id="KW-0732">Signal</keyword>
<proteinExistence type="predicted"/>
<gene>
    <name evidence="2" type="ORF">D3Y59_08185</name>
</gene>
<keyword evidence="3" id="KW-1185">Reference proteome</keyword>
<feature type="chain" id="PRO_5017561948" evidence="1">
    <location>
        <begin position="20"/>
        <end position="240"/>
    </location>
</feature>
<protein>
    <submittedName>
        <fullName evidence="2">Uncharacterized protein</fullName>
    </submittedName>
</protein>
<dbReference type="KEGG" id="hyh:D3Y59_08185"/>
<name>A0A3B7QYV0_9BACT</name>
<dbReference type="EMBL" id="CP032317">
    <property type="protein sequence ID" value="AYA37034.1"/>
    <property type="molecule type" value="Genomic_DNA"/>
</dbReference>
<evidence type="ECO:0000313" key="3">
    <source>
        <dbReference type="Proteomes" id="UP000262802"/>
    </source>
</evidence>
<feature type="signal peptide" evidence="1">
    <location>
        <begin position="1"/>
        <end position="19"/>
    </location>
</feature>
<evidence type="ECO:0000256" key="1">
    <source>
        <dbReference type="SAM" id="SignalP"/>
    </source>
</evidence>
<reference evidence="2 3" key="1">
    <citation type="submission" date="2018-09" db="EMBL/GenBank/DDBJ databases">
        <title>Hymenobacter medium sp. nov., isolated from R2A medium.</title>
        <authorList>
            <person name="Yingchao G."/>
        </authorList>
    </citation>
    <scope>NUCLEOTIDE SEQUENCE [LARGE SCALE GENOMIC DNA]</scope>
    <source>
        <strain evidence="3">sh-6</strain>
    </source>
</reference>
<organism evidence="2 3">
    <name type="scientific">Hymenobacter oligotrophus</name>
    <dbReference type="NCBI Taxonomy" id="2319843"/>
    <lineage>
        <taxon>Bacteria</taxon>
        <taxon>Pseudomonadati</taxon>
        <taxon>Bacteroidota</taxon>
        <taxon>Cytophagia</taxon>
        <taxon>Cytophagales</taxon>
        <taxon>Hymenobacteraceae</taxon>
        <taxon>Hymenobacter</taxon>
    </lineage>
</organism>
<dbReference type="OrthoDB" id="86940at2"/>
<dbReference type="Proteomes" id="UP000262802">
    <property type="component" value="Chromosome"/>
</dbReference>
<dbReference type="AlphaFoldDB" id="A0A3B7QYV0"/>
<evidence type="ECO:0000313" key="2">
    <source>
        <dbReference type="EMBL" id="AYA37034.1"/>
    </source>
</evidence>
<accession>A0A3B7QYV0</accession>
<sequence length="240" mass="26411">MAMLNLTLPWLLAAFLGHAATPNPLQAERRMLDAQRLPASAPAPAAFVPKGWRLEQQLLGDLNADRRPDKVLMLIEQQSPDPQDDTRYRALVVLLAQPDGRLLRAGVGSKLLYCTTCFGALGGEGTQPQLSIARGVLLVSHYAGSRWAYQVLQRFRYETATGRMRLIGEDYTSIDRASGASKSLSTNMLTGKQVMQVQPAEGQPKPAPQPRTVRVPKLYLEDVDPESEQSMSWTPKGFLG</sequence>